<dbReference type="GO" id="GO:0046872">
    <property type="term" value="F:metal ion binding"/>
    <property type="evidence" value="ECO:0007669"/>
    <property type="project" value="UniProtKB-KW"/>
</dbReference>
<proteinExistence type="inferred from homology"/>
<dbReference type="PROSITE" id="PS51891">
    <property type="entry name" value="CENP_V_GFA"/>
    <property type="match status" value="1"/>
</dbReference>
<dbReference type="AlphaFoldDB" id="A0A1L3ZUF3"/>
<comment type="similarity">
    <text evidence="1">Belongs to the Gfa family.</text>
</comment>
<gene>
    <name evidence="6" type="ORF">BSL82_07980</name>
</gene>
<keyword evidence="4" id="KW-0456">Lyase</keyword>
<dbReference type="EMBL" id="CP018221">
    <property type="protein sequence ID" value="API59255.1"/>
    <property type="molecule type" value="Genomic_DNA"/>
</dbReference>
<evidence type="ECO:0000313" key="6">
    <source>
        <dbReference type="EMBL" id="API59255.1"/>
    </source>
</evidence>
<keyword evidence="7" id="KW-1185">Reference proteome</keyword>
<evidence type="ECO:0000256" key="2">
    <source>
        <dbReference type="ARBA" id="ARBA00022723"/>
    </source>
</evidence>
<keyword evidence="2" id="KW-0479">Metal-binding</keyword>
<dbReference type="Pfam" id="PF04828">
    <property type="entry name" value="GFA"/>
    <property type="match status" value="1"/>
</dbReference>
<dbReference type="SUPFAM" id="SSF51316">
    <property type="entry name" value="Mss4-like"/>
    <property type="match status" value="1"/>
</dbReference>
<name>A0A1L3ZUF3_9SPHN</name>
<evidence type="ECO:0000256" key="4">
    <source>
        <dbReference type="ARBA" id="ARBA00023239"/>
    </source>
</evidence>
<dbReference type="Gene3D" id="3.90.1590.10">
    <property type="entry name" value="glutathione-dependent formaldehyde- activating enzyme (gfa)"/>
    <property type="match status" value="1"/>
</dbReference>
<organism evidence="6 7">
    <name type="scientific">Tardibacter chloracetimidivorans</name>
    <dbReference type="NCBI Taxonomy" id="1921510"/>
    <lineage>
        <taxon>Bacteria</taxon>
        <taxon>Pseudomonadati</taxon>
        <taxon>Pseudomonadota</taxon>
        <taxon>Alphaproteobacteria</taxon>
        <taxon>Sphingomonadales</taxon>
        <taxon>Sphingomonadaceae</taxon>
        <taxon>Tardibacter</taxon>
    </lineage>
</organism>
<dbReference type="Proteomes" id="UP000182063">
    <property type="component" value="Chromosome"/>
</dbReference>
<evidence type="ECO:0000313" key="7">
    <source>
        <dbReference type="Proteomes" id="UP000182063"/>
    </source>
</evidence>
<evidence type="ECO:0000259" key="5">
    <source>
        <dbReference type="PROSITE" id="PS51891"/>
    </source>
</evidence>
<feature type="domain" description="CENP-V/GFA" evidence="5">
    <location>
        <begin position="5"/>
        <end position="133"/>
    </location>
</feature>
<dbReference type="STRING" id="1921510.BSL82_07980"/>
<sequence length="148" mass="17031">MTQTTTGGCQCGQVRFEAKPPELSAYFCHCRMCQRAVGNIFASFVNLPKADVRWTTREPDYYASTMFARRGFCSACGTPLTFDYPDSDVIDLTLGAFDDPSLFTFKHHFGVESRIEAFRHTEGFPEYRTTDYQPIRQRWLDHYGKLPD</sequence>
<dbReference type="RefSeq" id="WP_072596804.1">
    <property type="nucleotide sequence ID" value="NZ_CP018221.1"/>
</dbReference>
<dbReference type="InterPro" id="IPR006913">
    <property type="entry name" value="CENP-V/GFA"/>
</dbReference>
<reference evidence="7" key="1">
    <citation type="submission" date="2016-11" db="EMBL/GenBank/DDBJ databases">
        <title>Complete Genome Sequence of alachlor-degrading Sphingomonas sp. strain JJ-A5.</title>
        <authorList>
            <person name="Lee H."/>
            <person name="Ka J.-O."/>
        </authorList>
    </citation>
    <scope>NUCLEOTIDE SEQUENCE [LARGE SCALE GENOMIC DNA]</scope>
    <source>
        <strain evidence="7">JJ-A5</strain>
    </source>
</reference>
<evidence type="ECO:0000256" key="3">
    <source>
        <dbReference type="ARBA" id="ARBA00022833"/>
    </source>
</evidence>
<keyword evidence="3" id="KW-0862">Zinc</keyword>
<dbReference type="PANTHER" id="PTHR33337:SF40">
    <property type="entry name" value="CENP-V_GFA DOMAIN-CONTAINING PROTEIN-RELATED"/>
    <property type="match status" value="1"/>
</dbReference>
<dbReference type="PANTHER" id="PTHR33337">
    <property type="entry name" value="GFA DOMAIN-CONTAINING PROTEIN"/>
    <property type="match status" value="1"/>
</dbReference>
<protein>
    <submittedName>
        <fullName evidence="6">Aldehyde-activating protein</fullName>
    </submittedName>
</protein>
<dbReference type="GO" id="GO:0016846">
    <property type="term" value="F:carbon-sulfur lyase activity"/>
    <property type="evidence" value="ECO:0007669"/>
    <property type="project" value="InterPro"/>
</dbReference>
<dbReference type="InterPro" id="IPR011057">
    <property type="entry name" value="Mss4-like_sf"/>
</dbReference>
<dbReference type="OrthoDB" id="7186766at2"/>
<evidence type="ECO:0000256" key="1">
    <source>
        <dbReference type="ARBA" id="ARBA00005495"/>
    </source>
</evidence>
<accession>A0A1L3ZUF3</accession>
<dbReference type="KEGG" id="sphj:BSL82_07980"/>